<comment type="caution">
    <text evidence="7">The sequence shown here is derived from an EMBL/GenBank/DDBJ whole genome shotgun (WGS) entry which is preliminary data.</text>
</comment>
<gene>
    <name evidence="7" type="ORF">LHA35_10605</name>
</gene>
<dbReference type="Gene3D" id="3.40.190.10">
    <property type="entry name" value="Periplasmic binding protein-like II"/>
    <property type="match status" value="1"/>
</dbReference>
<dbReference type="Gene3D" id="3.90.76.10">
    <property type="entry name" value="Dipeptide-binding Protein, Domain 1"/>
    <property type="match status" value="1"/>
</dbReference>
<dbReference type="InterPro" id="IPR030678">
    <property type="entry name" value="Peptide/Ni-bd"/>
</dbReference>
<keyword evidence="3" id="KW-0813">Transport</keyword>
<dbReference type="EMBL" id="JAJAQI010000013">
    <property type="protein sequence ID" value="MCB4822184.1"/>
    <property type="molecule type" value="Genomic_DNA"/>
</dbReference>
<evidence type="ECO:0000313" key="8">
    <source>
        <dbReference type="Proteomes" id="UP001139311"/>
    </source>
</evidence>
<dbReference type="Gene3D" id="3.10.105.10">
    <property type="entry name" value="Dipeptide-binding Protein, Domain 3"/>
    <property type="match status" value="1"/>
</dbReference>
<evidence type="ECO:0000259" key="6">
    <source>
        <dbReference type="Pfam" id="PF00496"/>
    </source>
</evidence>
<dbReference type="GO" id="GO:1904680">
    <property type="term" value="F:peptide transmembrane transporter activity"/>
    <property type="evidence" value="ECO:0007669"/>
    <property type="project" value="TreeGrafter"/>
</dbReference>
<dbReference type="GO" id="GO:0030288">
    <property type="term" value="C:outer membrane-bounded periplasmic space"/>
    <property type="evidence" value="ECO:0007669"/>
    <property type="project" value="UniProtKB-ARBA"/>
</dbReference>
<name>A0A9X1ICH2_9PROT</name>
<proteinExistence type="inferred from homology"/>
<organism evidence="7 8">
    <name type="scientific">Roseicella aerolata</name>
    <dbReference type="NCBI Taxonomy" id="2883479"/>
    <lineage>
        <taxon>Bacteria</taxon>
        <taxon>Pseudomonadati</taxon>
        <taxon>Pseudomonadota</taxon>
        <taxon>Alphaproteobacteria</taxon>
        <taxon>Acetobacterales</taxon>
        <taxon>Roseomonadaceae</taxon>
        <taxon>Roseicella</taxon>
    </lineage>
</organism>
<dbReference type="GO" id="GO:0015833">
    <property type="term" value="P:peptide transport"/>
    <property type="evidence" value="ECO:0007669"/>
    <property type="project" value="TreeGrafter"/>
</dbReference>
<evidence type="ECO:0000256" key="5">
    <source>
        <dbReference type="SAM" id="SignalP"/>
    </source>
</evidence>
<feature type="signal peptide" evidence="5">
    <location>
        <begin position="1"/>
        <end position="23"/>
    </location>
</feature>
<comment type="similarity">
    <text evidence="2">Belongs to the bacterial solute-binding protein 5 family.</text>
</comment>
<dbReference type="PANTHER" id="PTHR30290">
    <property type="entry name" value="PERIPLASMIC BINDING COMPONENT OF ABC TRANSPORTER"/>
    <property type="match status" value="1"/>
</dbReference>
<evidence type="ECO:0000313" key="7">
    <source>
        <dbReference type="EMBL" id="MCB4822184.1"/>
    </source>
</evidence>
<evidence type="ECO:0000256" key="1">
    <source>
        <dbReference type="ARBA" id="ARBA00004418"/>
    </source>
</evidence>
<dbReference type="PANTHER" id="PTHR30290:SF9">
    <property type="entry name" value="OLIGOPEPTIDE-BINDING PROTEIN APPA"/>
    <property type="match status" value="1"/>
</dbReference>
<dbReference type="AlphaFoldDB" id="A0A9X1ICH2"/>
<accession>A0A9X1ICH2</accession>
<keyword evidence="8" id="KW-1185">Reference proteome</keyword>
<dbReference type="InterPro" id="IPR000914">
    <property type="entry name" value="SBP_5_dom"/>
</dbReference>
<dbReference type="CDD" id="cd08498">
    <property type="entry name" value="PBP2_NikA_DppA_OppA_like_2"/>
    <property type="match status" value="1"/>
</dbReference>
<feature type="chain" id="PRO_5040742102" evidence="5">
    <location>
        <begin position="24"/>
        <end position="527"/>
    </location>
</feature>
<sequence>MPRTRPAATMAAVLLAAALPAMAQRAPDALVIGNAAAVTTIDPHYHNLGPNNAMGQHIFDRLVERDSRARPHPALAESYRALSPTVWEFRLRQGVSWHDGRPFTADDVVFTFERAPNVPNSPGGFGGFLRAIERVEVVDAHTLRIHTRQPHPLLPLDLASVSVIARHAAEGAGTEDYNSGKAAVGTGPYRLSAYRSGDRVELMRNDGWWGGKEPWARVTVRFLLNDGARTAALLAGDVDLIEQIPTTDLARLKREQRLTVTEIPSLRTVFLSPDYSRTGPHPLITDHAGTPLPRNPFHDLRVRKALSMAINREALVERGMDGAAEATGQWLPRGAFGFNPDVQPVGFDPEGARRLLAEAGFPEGFRLTLATPNDRWPNDARLSQAVAQMWTRIGVRTQVDAMPFTAFVSRRSRQEHAIQLGAWGSSTGEASNYLLAIVSTFDRAKLTGPSNMTRHSDPVIDDFLARGSATMDDEAREGLWREAVAYYAQQEPMIQLLQYVNTWAHRRGLVHDPRMDERTLAMGVRPN</sequence>
<dbReference type="Proteomes" id="UP001139311">
    <property type="component" value="Unassembled WGS sequence"/>
</dbReference>
<dbReference type="PIRSF" id="PIRSF002741">
    <property type="entry name" value="MppA"/>
    <property type="match status" value="1"/>
</dbReference>
<dbReference type="RefSeq" id="WP_226608093.1">
    <property type="nucleotide sequence ID" value="NZ_JAJAQI010000013.1"/>
</dbReference>
<evidence type="ECO:0000256" key="4">
    <source>
        <dbReference type="ARBA" id="ARBA00022729"/>
    </source>
</evidence>
<dbReference type="InterPro" id="IPR039424">
    <property type="entry name" value="SBP_5"/>
</dbReference>
<dbReference type="SUPFAM" id="SSF53850">
    <property type="entry name" value="Periplasmic binding protein-like II"/>
    <property type="match status" value="1"/>
</dbReference>
<feature type="domain" description="Solute-binding protein family 5" evidence="6">
    <location>
        <begin position="71"/>
        <end position="441"/>
    </location>
</feature>
<dbReference type="Pfam" id="PF00496">
    <property type="entry name" value="SBP_bac_5"/>
    <property type="match status" value="1"/>
</dbReference>
<evidence type="ECO:0000256" key="3">
    <source>
        <dbReference type="ARBA" id="ARBA00022448"/>
    </source>
</evidence>
<evidence type="ECO:0000256" key="2">
    <source>
        <dbReference type="ARBA" id="ARBA00005695"/>
    </source>
</evidence>
<reference evidence="7" key="1">
    <citation type="submission" date="2021-10" db="EMBL/GenBank/DDBJ databases">
        <title>Roseicella aerolatum sp. nov., isolated from aerosols of e-waste dismantling site.</title>
        <authorList>
            <person name="Qin T."/>
        </authorList>
    </citation>
    <scope>NUCLEOTIDE SEQUENCE</scope>
    <source>
        <strain evidence="7">GB24</strain>
    </source>
</reference>
<protein>
    <submittedName>
        <fullName evidence="7">ABC transporter substrate-binding protein</fullName>
    </submittedName>
</protein>
<keyword evidence="4 5" id="KW-0732">Signal</keyword>
<dbReference type="GO" id="GO:0043190">
    <property type="term" value="C:ATP-binding cassette (ABC) transporter complex"/>
    <property type="evidence" value="ECO:0007669"/>
    <property type="project" value="InterPro"/>
</dbReference>
<comment type="subcellular location">
    <subcellularLocation>
        <location evidence="1">Periplasm</location>
    </subcellularLocation>
</comment>